<reference evidence="11 12" key="1">
    <citation type="submission" date="2019-09" db="EMBL/GenBank/DDBJ databases">
        <authorList>
            <person name="Ou C."/>
        </authorList>
    </citation>
    <scope>NUCLEOTIDE SEQUENCE [LARGE SCALE GENOMIC DNA]</scope>
    <source>
        <strain evidence="11">S2</strain>
        <tissue evidence="11">Leaf</tissue>
    </source>
</reference>
<evidence type="ECO:0000256" key="6">
    <source>
        <dbReference type="ARBA" id="ARBA00023136"/>
    </source>
</evidence>
<feature type="signal peptide" evidence="8">
    <location>
        <begin position="1"/>
        <end position="22"/>
    </location>
</feature>
<dbReference type="PANTHER" id="PTHR32285">
    <property type="entry name" value="PROTEIN TRICHOME BIREFRINGENCE-LIKE 9-RELATED"/>
    <property type="match status" value="1"/>
</dbReference>
<feature type="chain" id="PRO_5024440649" evidence="8">
    <location>
        <begin position="23"/>
        <end position="365"/>
    </location>
</feature>
<evidence type="ECO:0000313" key="12">
    <source>
        <dbReference type="Proteomes" id="UP000327157"/>
    </source>
</evidence>
<evidence type="ECO:0000256" key="7">
    <source>
        <dbReference type="SAM" id="MobiDB-lite"/>
    </source>
</evidence>
<dbReference type="Pfam" id="PF14416">
    <property type="entry name" value="PMR5N"/>
    <property type="match status" value="1"/>
</dbReference>
<dbReference type="Proteomes" id="UP000327157">
    <property type="component" value="Chromosome 17"/>
</dbReference>
<dbReference type="InterPro" id="IPR029962">
    <property type="entry name" value="TBL"/>
</dbReference>
<evidence type="ECO:0000256" key="2">
    <source>
        <dbReference type="ARBA" id="ARBA00007727"/>
    </source>
</evidence>
<protein>
    <submittedName>
        <fullName evidence="11">Protein trichome birefringence-like 43</fullName>
    </submittedName>
</protein>
<comment type="similarity">
    <text evidence="2">Belongs to the PC-esterase family. TBL subfamily.</text>
</comment>
<comment type="caution">
    <text evidence="11">The sequence shown here is derived from an EMBL/GenBank/DDBJ whole genome shotgun (WGS) entry which is preliminary data.</text>
</comment>
<dbReference type="InterPro" id="IPR026057">
    <property type="entry name" value="TBL_C"/>
</dbReference>
<sequence>MDTFAIGAFLMVLSLLHHHVLGSRQYSTEGCDLFQGRWVYDESYHLYTSSQCSFIEKQFDCLQNGRSDKFYLKFRWQPTHCNLTRFNGEDFLQIFRGKSFMFVGDSLSLNQWQSLTCMLHTSNPQTQYKLYRTGGLSTFAFPAYNMKVMFSRNAFLVDTINTTAGRVLKLDSIESGKLWMNSDVLIFNSWHWWLHTGRKQPWDLIQEGSRTYKDMDRLVAYEKALMTWARWVATNSESTKTRIFFQGVSPDHNNGSEWGEATSSQCEGQTQPMSGDAYPAGSHPAEVVVERVLRSMSNPVHLLNVTTLSQLRKDGHPSVYGHGGHRDMDCSHWCLAGVPDTWNQLLYASLIKSKTSYDVDSENYK</sequence>
<accession>A0A5N5G845</accession>
<comment type="subcellular location">
    <subcellularLocation>
        <location evidence="1">Membrane</location>
        <topology evidence="1">Single-pass membrane protein</topology>
    </subcellularLocation>
</comment>
<proteinExistence type="inferred from homology"/>
<feature type="compositionally biased region" description="Polar residues" evidence="7">
    <location>
        <begin position="255"/>
        <end position="273"/>
    </location>
</feature>
<evidence type="ECO:0000256" key="3">
    <source>
        <dbReference type="ARBA" id="ARBA00022692"/>
    </source>
</evidence>
<dbReference type="InterPro" id="IPR025846">
    <property type="entry name" value="TBL_N"/>
</dbReference>
<dbReference type="PANTHER" id="PTHR32285:SF149">
    <property type="entry name" value="TRICHOME BIREFRINGENCE-LIKE N-TERMINAL DOMAIN-CONTAINING PROTEIN"/>
    <property type="match status" value="1"/>
</dbReference>
<evidence type="ECO:0000256" key="5">
    <source>
        <dbReference type="ARBA" id="ARBA00022989"/>
    </source>
</evidence>
<keyword evidence="3" id="KW-0812">Transmembrane</keyword>
<dbReference type="EMBL" id="SMOL01000487">
    <property type="protein sequence ID" value="KAB2611599.1"/>
    <property type="molecule type" value="Genomic_DNA"/>
</dbReference>
<dbReference type="Pfam" id="PF13839">
    <property type="entry name" value="PC-Esterase"/>
    <property type="match status" value="1"/>
</dbReference>
<evidence type="ECO:0000256" key="8">
    <source>
        <dbReference type="SAM" id="SignalP"/>
    </source>
</evidence>
<dbReference type="GO" id="GO:0016413">
    <property type="term" value="F:O-acetyltransferase activity"/>
    <property type="evidence" value="ECO:0007669"/>
    <property type="project" value="InterPro"/>
</dbReference>
<keyword evidence="4" id="KW-0735">Signal-anchor</keyword>
<reference evidence="11 12" key="3">
    <citation type="submission" date="2019-11" db="EMBL/GenBank/DDBJ databases">
        <title>A de novo genome assembly of a pear dwarfing rootstock.</title>
        <authorList>
            <person name="Wang F."/>
            <person name="Wang J."/>
            <person name="Li S."/>
            <person name="Zhang Y."/>
            <person name="Fang M."/>
            <person name="Ma L."/>
            <person name="Zhao Y."/>
            <person name="Jiang S."/>
        </authorList>
    </citation>
    <scope>NUCLEOTIDE SEQUENCE [LARGE SCALE GENOMIC DNA]</scope>
    <source>
        <strain evidence="11">S2</strain>
        <tissue evidence="11">Leaf</tissue>
    </source>
</reference>
<feature type="domain" description="Trichome birefringence-like C-terminal" evidence="9">
    <location>
        <begin position="83"/>
        <end position="348"/>
    </location>
</feature>
<feature type="domain" description="Trichome birefringence-like N-terminal" evidence="10">
    <location>
        <begin position="30"/>
        <end position="82"/>
    </location>
</feature>
<dbReference type="OrthoDB" id="630188at2759"/>
<name>A0A5N5G845_9ROSA</name>
<gene>
    <name evidence="11" type="ORF">D8674_019631</name>
</gene>
<keyword evidence="5" id="KW-1133">Transmembrane helix</keyword>
<dbReference type="GO" id="GO:0016020">
    <property type="term" value="C:membrane"/>
    <property type="evidence" value="ECO:0007669"/>
    <property type="project" value="UniProtKB-SubCell"/>
</dbReference>
<keyword evidence="8" id="KW-0732">Signal</keyword>
<evidence type="ECO:0000313" key="11">
    <source>
        <dbReference type="EMBL" id="KAB2611599.1"/>
    </source>
</evidence>
<keyword evidence="12" id="KW-1185">Reference proteome</keyword>
<reference evidence="12" key="2">
    <citation type="submission" date="2019-10" db="EMBL/GenBank/DDBJ databases">
        <title>A de novo genome assembly of a pear dwarfing rootstock.</title>
        <authorList>
            <person name="Wang F."/>
            <person name="Wang J."/>
            <person name="Li S."/>
            <person name="Zhang Y."/>
            <person name="Fang M."/>
            <person name="Ma L."/>
            <person name="Zhao Y."/>
            <person name="Jiang S."/>
        </authorList>
    </citation>
    <scope>NUCLEOTIDE SEQUENCE [LARGE SCALE GENOMIC DNA]</scope>
</reference>
<dbReference type="AlphaFoldDB" id="A0A5N5G845"/>
<keyword evidence="6" id="KW-0472">Membrane</keyword>
<evidence type="ECO:0000259" key="9">
    <source>
        <dbReference type="Pfam" id="PF13839"/>
    </source>
</evidence>
<evidence type="ECO:0000259" key="10">
    <source>
        <dbReference type="Pfam" id="PF14416"/>
    </source>
</evidence>
<evidence type="ECO:0000256" key="4">
    <source>
        <dbReference type="ARBA" id="ARBA00022968"/>
    </source>
</evidence>
<dbReference type="GO" id="GO:0005794">
    <property type="term" value="C:Golgi apparatus"/>
    <property type="evidence" value="ECO:0007669"/>
    <property type="project" value="TreeGrafter"/>
</dbReference>
<organism evidence="11 12">
    <name type="scientific">Pyrus ussuriensis x Pyrus communis</name>
    <dbReference type="NCBI Taxonomy" id="2448454"/>
    <lineage>
        <taxon>Eukaryota</taxon>
        <taxon>Viridiplantae</taxon>
        <taxon>Streptophyta</taxon>
        <taxon>Embryophyta</taxon>
        <taxon>Tracheophyta</taxon>
        <taxon>Spermatophyta</taxon>
        <taxon>Magnoliopsida</taxon>
        <taxon>eudicotyledons</taxon>
        <taxon>Gunneridae</taxon>
        <taxon>Pentapetalae</taxon>
        <taxon>rosids</taxon>
        <taxon>fabids</taxon>
        <taxon>Rosales</taxon>
        <taxon>Rosaceae</taxon>
        <taxon>Amygdaloideae</taxon>
        <taxon>Maleae</taxon>
        <taxon>Pyrus</taxon>
    </lineage>
</organism>
<evidence type="ECO:0000256" key="1">
    <source>
        <dbReference type="ARBA" id="ARBA00004167"/>
    </source>
</evidence>
<feature type="region of interest" description="Disordered" evidence="7">
    <location>
        <begin position="255"/>
        <end position="281"/>
    </location>
</feature>